<organism evidence="4 5">
    <name type="scientific">Clavispora lusitaniae (strain ATCC 42720)</name>
    <name type="common">Yeast</name>
    <name type="synonym">Candida lusitaniae</name>
    <dbReference type="NCBI Taxonomy" id="306902"/>
    <lineage>
        <taxon>Eukaryota</taxon>
        <taxon>Fungi</taxon>
        <taxon>Dikarya</taxon>
        <taxon>Ascomycota</taxon>
        <taxon>Saccharomycotina</taxon>
        <taxon>Pichiomycetes</taxon>
        <taxon>Metschnikowiaceae</taxon>
        <taxon>Clavispora</taxon>
    </lineage>
</organism>
<dbReference type="OrthoDB" id="4026794at2759"/>
<evidence type="ECO:0000256" key="1">
    <source>
        <dbReference type="ARBA" id="ARBA00023161"/>
    </source>
</evidence>
<dbReference type="EMBL" id="CH408080">
    <property type="protein sequence ID" value="EEQ40439.1"/>
    <property type="molecule type" value="Genomic_DNA"/>
</dbReference>
<dbReference type="VEuPathDB" id="FungiDB:CLUG_04567"/>
<keyword evidence="1" id="KW-0866">Nonsense-mediated mRNA decay</keyword>
<dbReference type="HOGENOM" id="CLU_860511_0_0_1"/>
<dbReference type="GeneID" id="8496189"/>
<proteinExistence type="inferred from homology"/>
<evidence type="ECO:0000313" key="4">
    <source>
        <dbReference type="EMBL" id="EEQ40439.1"/>
    </source>
</evidence>
<evidence type="ECO:0000313" key="5">
    <source>
        <dbReference type="Proteomes" id="UP000007703"/>
    </source>
</evidence>
<dbReference type="GO" id="GO:0000184">
    <property type="term" value="P:nuclear-transcribed mRNA catabolic process, nonsense-mediated decay"/>
    <property type="evidence" value="ECO:0007669"/>
    <property type="project" value="UniProtKB-KW"/>
</dbReference>
<feature type="compositionally biased region" description="Basic residues" evidence="3">
    <location>
        <begin position="45"/>
        <end position="55"/>
    </location>
</feature>
<dbReference type="RefSeq" id="XP_002615685.1">
    <property type="nucleotide sequence ID" value="XM_002615639.1"/>
</dbReference>
<name>C4Y8N9_CLAL4</name>
<evidence type="ECO:0000256" key="3">
    <source>
        <dbReference type="SAM" id="MobiDB-lite"/>
    </source>
</evidence>
<protein>
    <submittedName>
        <fullName evidence="4">Uncharacterized protein</fullName>
    </submittedName>
</protein>
<feature type="compositionally biased region" description="Low complexity" evidence="3">
    <location>
        <begin position="90"/>
        <end position="104"/>
    </location>
</feature>
<dbReference type="Proteomes" id="UP000007703">
    <property type="component" value="Unassembled WGS sequence"/>
</dbReference>
<sequence>MLAHEVALSVRPPNNPGANQKTNKHRPVNEPKRQLPNGDTPTFHKSSKEKTRKSKPVLPNGDKPDFGTGEDKKDHPNSKEKSRKSKKGKNNNNNSPATKNAANEANKKVSNKAASGNNNGQSTVGDMSKKSGEESYAGSSFHSSPEALALPKPSFKSSPKQSSLPLGQPSPQTPGLQHSPIQTPNHQPANQQFSNQNAGMNLHPAFVYQGMPAVPPPRYPVAPYPNSVPQHPGFEYYASPQGYINYSYPPTAVPQAPMPLHSQPFVHPQNLHATQPQFAPAGQRITFNDLMNSSK</sequence>
<feature type="compositionally biased region" description="Basic and acidic residues" evidence="3">
    <location>
        <begin position="62"/>
        <end position="80"/>
    </location>
</feature>
<feature type="compositionally biased region" description="Polar residues" evidence="3">
    <location>
        <begin position="173"/>
        <end position="197"/>
    </location>
</feature>
<dbReference type="Pfam" id="PF15365">
    <property type="entry name" value="PNRC"/>
    <property type="match status" value="1"/>
</dbReference>
<evidence type="ECO:0000256" key="2">
    <source>
        <dbReference type="ARBA" id="ARBA00061292"/>
    </source>
</evidence>
<gene>
    <name evidence="4" type="ORF">CLUG_04567</name>
</gene>
<dbReference type="STRING" id="306902.C4Y8N9"/>
<reference evidence="4 5" key="1">
    <citation type="journal article" date="2009" name="Nature">
        <title>Evolution of pathogenicity and sexual reproduction in eight Candida genomes.</title>
        <authorList>
            <person name="Butler G."/>
            <person name="Rasmussen M.D."/>
            <person name="Lin M.F."/>
            <person name="Santos M.A."/>
            <person name="Sakthikumar S."/>
            <person name="Munro C.A."/>
            <person name="Rheinbay E."/>
            <person name="Grabherr M."/>
            <person name="Forche A."/>
            <person name="Reedy J.L."/>
            <person name="Agrafioti I."/>
            <person name="Arnaud M.B."/>
            <person name="Bates S."/>
            <person name="Brown A.J."/>
            <person name="Brunke S."/>
            <person name="Costanzo M.C."/>
            <person name="Fitzpatrick D.A."/>
            <person name="de Groot P.W."/>
            <person name="Harris D."/>
            <person name="Hoyer L.L."/>
            <person name="Hube B."/>
            <person name="Klis F.M."/>
            <person name="Kodira C."/>
            <person name="Lennard N."/>
            <person name="Logue M.E."/>
            <person name="Martin R."/>
            <person name="Neiman A.M."/>
            <person name="Nikolaou E."/>
            <person name="Quail M.A."/>
            <person name="Quinn J."/>
            <person name="Santos M.C."/>
            <person name="Schmitzberger F.F."/>
            <person name="Sherlock G."/>
            <person name="Shah P."/>
            <person name="Silverstein K.A."/>
            <person name="Skrzypek M.S."/>
            <person name="Soll D."/>
            <person name="Staggs R."/>
            <person name="Stansfield I."/>
            <person name="Stumpf M.P."/>
            <person name="Sudbery P.E."/>
            <person name="Srikantha T."/>
            <person name="Zeng Q."/>
            <person name="Berman J."/>
            <person name="Berriman M."/>
            <person name="Heitman J."/>
            <person name="Gow N.A."/>
            <person name="Lorenz M.C."/>
            <person name="Birren B.W."/>
            <person name="Kellis M."/>
            <person name="Cuomo C.A."/>
        </authorList>
    </citation>
    <scope>NUCLEOTIDE SEQUENCE [LARGE SCALE GENOMIC DNA]</scope>
    <source>
        <strain evidence="4 5">ATCC 42720</strain>
    </source>
</reference>
<dbReference type="KEGG" id="clu:CLUG_04567"/>
<feature type="compositionally biased region" description="Low complexity" evidence="3">
    <location>
        <begin position="150"/>
        <end position="170"/>
    </location>
</feature>
<accession>C4Y8N9</accession>
<feature type="region of interest" description="Disordered" evidence="3">
    <location>
        <begin position="1"/>
        <end position="197"/>
    </location>
</feature>
<dbReference type="OMA" id="GYINYQY"/>
<dbReference type="InterPro" id="IPR028322">
    <property type="entry name" value="PNRC-like_rgn"/>
</dbReference>
<dbReference type="InParanoid" id="C4Y8N9"/>
<dbReference type="AlphaFoldDB" id="C4Y8N9"/>
<comment type="similarity">
    <text evidence="2">Belongs to the EDC family.</text>
</comment>